<accession>A0A078AFE0</accession>
<proteinExistence type="predicted"/>
<dbReference type="Proteomes" id="UP000039865">
    <property type="component" value="Unassembled WGS sequence"/>
</dbReference>
<protein>
    <submittedName>
        <fullName evidence="1">Uncharacterized protein</fullName>
    </submittedName>
</protein>
<dbReference type="EMBL" id="CCKQ01009474">
    <property type="protein sequence ID" value="CDW80964.1"/>
    <property type="molecule type" value="Genomic_DNA"/>
</dbReference>
<organism evidence="1 2">
    <name type="scientific">Stylonychia lemnae</name>
    <name type="common">Ciliate</name>
    <dbReference type="NCBI Taxonomy" id="5949"/>
    <lineage>
        <taxon>Eukaryota</taxon>
        <taxon>Sar</taxon>
        <taxon>Alveolata</taxon>
        <taxon>Ciliophora</taxon>
        <taxon>Intramacronucleata</taxon>
        <taxon>Spirotrichea</taxon>
        <taxon>Stichotrichia</taxon>
        <taxon>Sporadotrichida</taxon>
        <taxon>Oxytrichidae</taxon>
        <taxon>Stylonychinae</taxon>
        <taxon>Stylonychia</taxon>
    </lineage>
</organism>
<dbReference type="AlphaFoldDB" id="A0A078AFE0"/>
<dbReference type="InParanoid" id="A0A078AFE0"/>
<reference evidence="1 2" key="1">
    <citation type="submission" date="2014-06" db="EMBL/GenBank/DDBJ databases">
        <authorList>
            <person name="Swart Estienne"/>
        </authorList>
    </citation>
    <scope>NUCLEOTIDE SEQUENCE [LARGE SCALE GENOMIC DNA]</scope>
    <source>
        <strain evidence="1 2">130c</strain>
    </source>
</reference>
<sequence>MRTESSKSLNFQNLIKEEQSTRDNSAAVQIQQNPFNFNTQHEFPRKGRIMSYESQLDSRNENGISPQRKSIASYQRADMNDFTKGISDMKIAYMPHFGFETIQYRDNVSSWNELSKNVLSGGAPKHSAILEIVQGQYKKEEIQQEMQKRAIRVHKVSFNDSEILTGQKNGAQYNRQNSKKKREKFETKDHTQYEIEKEVINKLRWWRLGAKDDDEHGYRQIQSNFNIKMMDLKKMGKNANTLLDEQQNASKYFKSFLKQSKSEKLLLTDKQHSQNEKLDNLQSSQIMDKQQNTSQSKLTFKIHKFVSPNKKSPINDKSKRDSNFLQKIKERGQQQRLYFESFQQSPTTIQNKIQLKLPPATSQNQKTLQQLKGSIFLQNKKHNPLCKRNQIFSQNVSSNEFRDFSNSAISTTILAGTSPLQNFKITTQNTPVRPSNQTLIDNIQNKSNHRMFFSKRLQGSQHQLSHIDLHKSLEKSSMLDNYFSGSYANHSMLYSRSRQNLSHTSQDQVRQYFKTNEFFKVQNIYDKEVNNLVKIKQKHRQEWEKLDKLLNIKNQRSLKTSQSSKTIISNYSTANKKQLAL</sequence>
<gene>
    <name evidence="1" type="primary">Contig4158.g4441</name>
    <name evidence="1" type="ORF">STYLEM_9970</name>
</gene>
<keyword evidence="2" id="KW-1185">Reference proteome</keyword>
<evidence type="ECO:0000313" key="2">
    <source>
        <dbReference type="Proteomes" id="UP000039865"/>
    </source>
</evidence>
<name>A0A078AFE0_STYLE</name>
<evidence type="ECO:0000313" key="1">
    <source>
        <dbReference type="EMBL" id="CDW80964.1"/>
    </source>
</evidence>